<evidence type="ECO:0000259" key="2">
    <source>
        <dbReference type="Pfam" id="PF03108"/>
    </source>
</evidence>
<name>A0AAQ3KLK7_9LILI</name>
<evidence type="ECO:0000313" key="3">
    <source>
        <dbReference type="EMBL" id="WOL08051.1"/>
    </source>
</evidence>
<feature type="region of interest" description="Disordered" evidence="1">
    <location>
        <begin position="1"/>
        <end position="30"/>
    </location>
</feature>
<dbReference type="Proteomes" id="UP001327560">
    <property type="component" value="Chromosome 5"/>
</dbReference>
<organism evidence="3 4">
    <name type="scientific">Canna indica</name>
    <name type="common">Indian-shot</name>
    <dbReference type="NCBI Taxonomy" id="4628"/>
    <lineage>
        <taxon>Eukaryota</taxon>
        <taxon>Viridiplantae</taxon>
        <taxon>Streptophyta</taxon>
        <taxon>Embryophyta</taxon>
        <taxon>Tracheophyta</taxon>
        <taxon>Spermatophyta</taxon>
        <taxon>Magnoliopsida</taxon>
        <taxon>Liliopsida</taxon>
        <taxon>Zingiberales</taxon>
        <taxon>Cannaceae</taxon>
        <taxon>Canna</taxon>
    </lineage>
</organism>
<dbReference type="AlphaFoldDB" id="A0AAQ3KLK7"/>
<feature type="compositionally biased region" description="Acidic residues" evidence="1">
    <location>
        <begin position="10"/>
        <end position="20"/>
    </location>
</feature>
<dbReference type="InterPro" id="IPR004332">
    <property type="entry name" value="Transposase_MuDR"/>
</dbReference>
<dbReference type="PANTHER" id="PTHR31973">
    <property type="entry name" value="POLYPROTEIN, PUTATIVE-RELATED"/>
    <property type="match status" value="1"/>
</dbReference>
<sequence>MYENSNDYLQSDDEDESDLNNDEHIDFTPNEELIHFTTDDLREEMDYGLEQTKYKERVEDTQSPEEDETIKTDPNIFDNDETQLTELYLHQVFPNREEFIRALKTFCIKRNFELRHLKSKKIYIKVRCVNDDCPWTLSASGLDMFTVENFVNNYTCTISRLNWDHMKCSAKFIVNQIKDQLVGNQKYTPAMIITEIQKSFGVRISYKKAYNALHIALVYVQDHPSYLRELRIHDHVPKLSCYVVMQLIIFDGFSGRLEHPCVGLDSIYDLSYVLMPPT</sequence>
<evidence type="ECO:0000256" key="1">
    <source>
        <dbReference type="SAM" id="MobiDB-lite"/>
    </source>
</evidence>
<feature type="region of interest" description="Disordered" evidence="1">
    <location>
        <begin position="55"/>
        <end position="75"/>
    </location>
</feature>
<feature type="compositionally biased region" description="Basic and acidic residues" evidence="1">
    <location>
        <begin position="21"/>
        <end position="30"/>
    </location>
</feature>
<dbReference type="Pfam" id="PF03108">
    <property type="entry name" value="DBD_Tnp_Mut"/>
    <property type="match status" value="1"/>
</dbReference>
<protein>
    <recommendedName>
        <fullName evidence="2">Transposase MuDR plant domain-containing protein</fullName>
    </recommendedName>
</protein>
<gene>
    <name evidence="3" type="ORF">Cni_G16803</name>
</gene>
<feature type="domain" description="Transposase MuDR plant" evidence="2">
    <location>
        <begin position="91"/>
        <end position="141"/>
    </location>
</feature>
<reference evidence="3 4" key="1">
    <citation type="submission" date="2023-10" db="EMBL/GenBank/DDBJ databases">
        <title>Chromosome-scale genome assembly provides insights into flower coloration mechanisms of Canna indica.</title>
        <authorList>
            <person name="Li C."/>
        </authorList>
    </citation>
    <scope>NUCLEOTIDE SEQUENCE [LARGE SCALE GENOMIC DNA]</scope>
    <source>
        <tissue evidence="3">Flower</tissue>
    </source>
</reference>
<proteinExistence type="predicted"/>
<keyword evidence="4" id="KW-1185">Reference proteome</keyword>
<dbReference type="EMBL" id="CP136894">
    <property type="protein sequence ID" value="WOL08051.1"/>
    <property type="molecule type" value="Genomic_DNA"/>
</dbReference>
<evidence type="ECO:0000313" key="4">
    <source>
        <dbReference type="Proteomes" id="UP001327560"/>
    </source>
</evidence>
<accession>A0AAQ3KLK7</accession>
<dbReference type="PANTHER" id="PTHR31973:SF187">
    <property type="entry name" value="MUTATOR TRANSPOSASE MUDRA PROTEIN"/>
    <property type="match status" value="1"/>
</dbReference>